<gene>
    <name evidence="1" type="ORF">C7U55_02425</name>
</gene>
<reference evidence="2" key="1">
    <citation type="submission" date="2018-03" db="EMBL/GenBank/DDBJ databases">
        <title>Lachnoclostridium SNUG30370 gen.nov., sp.nov., isolated from human faeces.</title>
        <authorList>
            <person name="Seo B."/>
            <person name="Jeon K."/>
            <person name="Ko G."/>
        </authorList>
    </citation>
    <scope>NUCLEOTIDE SEQUENCE [LARGE SCALE GENOMIC DNA]</scope>
    <source>
        <strain evidence="2">SNUG30370</strain>
    </source>
</reference>
<evidence type="ECO:0000313" key="2">
    <source>
        <dbReference type="Proteomes" id="UP000241201"/>
    </source>
</evidence>
<sequence length="59" mass="6904">MNENVVSEVIEVDSEYECNRLLNTGYYIFLNCYAVTYESKQFPGVPTQQIYYCLGKISY</sequence>
<proteinExistence type="predicted"/>
<dbReference type="Proteomes" id="UP000241201">
    <property type="component" value="Unassembled WGS sequence"/>
</dbReference>
<protein>
    <submittedName>
        <fullName evidence="1">Uncharacterized protein</fullName>
    </submittedName>
</protein>
<accession>A0A2T3G2J3</accession>
<evidence type="ECO:0000313" key="1">
    <source>
        <dbReference type="EMBL" id="PST41661.1"/>
    </source>
</evidence>
<dbReference type="RefSeq" id="WP_106987187.1">
    <property type="nucleotide sequence ID" value="NZ_PYLP01000002.1"/>
</dbReference>
<dbReference type="EMBL" id="PYLP01000002">
    <property type="protein sequence ID" value="PST41661.1"/>
    <property type="molecule type" value="Genomic_DNA"/>
</dbReference>
<organism evidence="1 2">
    <name type="scientific">Faecalibacillus faecis</name>
    <dbReference type="NCBI Taxonomy" id="1982628"/>
    <lineage>
        <taxon>Bacteria</taxon>
        <taxon>Bacillati</taxon>
        <taxon>Bacillota</taxon>
        <taxon>Erysipelotrichia</taxon>
        <taxon>Erysipelotrichales</taxon>
        <taxon>Coprobacillaceae</taxon>
        <taxon>Faecalibacillus</taxon>
    </lineage>
</organism>
<dbReference type="GeneID" id="77469962"/>
<dbReference type="AlphaFoldDB" id="A0A2T3G2J3"/>
<comment type="caution">
    <text evidence="1">The sequence shown here is derived from an EMBL/GenBank/DDBJ whole genome shotgun (WGS) entry which is preliminary data.</text>
</comment>
<keyword evidence="2" id="KW-1185">Reference proteome</keyword>
<name>A0A2T3G2J3_9FIRM</name>